<feature type="compositionally biased region" description="Pro residues" evidence="1">
    <location>
        <begin position="318"/>
        <end position="327"/>
    </location>
</feature>
<name>A0A2C9LWX3_BIOGL</name>
<feature type="compositionally biased region" description="Polar residues" evidence="1">
    <location>
        <begin position="124"/>
        <end position="154"/>
    </location>
</feature>
<dbReference type="EnsemblMetazoa" id="BGLB035943-RA">
    <property type="protein sequence ID" value="BGLB035943-PA"/>
    <property type="gene ID" value="BGLB035943"/>
</dbReference>
<feature type="compositionally biased region" description="Polar residues" evidence="1">
    <location>
        <begin position="301"/>
        <end position="314"/>
    </location>
</feature>
<evidence type="ECO:0000313" key="2">
    <source>
        <dbReference type="EnsemblMetazoa" id="BGLB035943-PA"/>
    </source>
</evidence>
<evidence type="ECO:0000313" key="3">
    <source>
        <dbReference type="Proteomes" id="UP000076420"/>
    </source>
</evidence>
<organism evidence="2 3">
    <name type="scientific">Biomphalaria glabrata</name>
    <name type="common">Bloodfluke planorb</name>
    <name type="synonym">Freshwater snail</name>
    <dbReference type="NCBI Taxonomy" id="6526"/>
    <lineage>
        <taxon>Eukaryota</taxon>
        <taxon>Metazoa</taxon>
        <taxon>Spiralia</taxon>
        <taxon>Lophotrochozoa</taxon>
        <taxon>Mollusca</taxon>
        <taxon>Gastropoda</taxon>
        <taxon>Heterobranchia</taxon>
        <taxon>Euthyneura</taxon>
        <taxon>Panpulmonata</taxon>
        <taxon>Hygrophila</taxon>
        <taxon>Lymnaeoidea</taxon>
        <taxon>Planorbidae</taxon>
        <taxon>Biomphalaria</taxon>
    </lineage>
</organism>
<dbReference type="Proteomes" id="UP000076420">
    <property type="component" value="Unassembled WGS sequence"/>
</dbReference>
<feature type="compositionally biased region" description="Basic and acidic residues" evidence="1">
    <location>
        <begin position="100"/>
        <end position="116"/>
    </location>
</feature>
<dbReference type="KEGG" id="bgt:106063867"/>
<proteinExistence type="predicted"/>
<feature type="compositionally biased region" description="Polar residues" evidence="1">
    <location>
        <begin position="15"/>
        <end position="89"/>
    </location>
</feature>
<dbReference type="RefSeq" id="XP_013077798.2">
    <property type="nucleotide sequence ID" value="XM_013222344.2"/>
</dbReference>
<feature type="region of interest" description="Disordered" evidence="1">
    <location>
        <begin position="1"/>
        <end position="162"/>
    </location>
</feature>
<dbReference type="OrthoDB" id="10306234at2759"/>
<feature type="compositionally biased region" description="Polar residues" evidence="1">
    <location>
        <begin position="366"/>
        <end position="377"/>
    </location>
</feature>
<feature type="region of interest" description="Disordered" evidence="1">
    <location>
        <begin position="204"/>
        <end position="377"/>
    </location>
</feature>
<dbReference type="STRING" id="6526.A0A2C9LWX3"/>
<reference evidence="2" key="1">
    <citation type="submission" date="2020-05" db="UniProtKB">
        <authorList>
            <consortium name="EnsemblMetazoa"/>
        </authorList>
    </citation>
    <scope>IDENTIFICATION</scope>
    <source>
        <strain evidence="2">BB02</strain>
    </source>
</reference>
<dbReference type="VEuPathDB" id="VectorBase:BGLAX_038733"/>
<gene>
    <name evidence="2" type="primary">106063867</name>
</gene>
<evidence type="ECO:0000256" key="1">
    <source>
        <dbReference type="SAM" id="MobiDB-lite"/>
    </source>
</evidence>
<feature type="compositionally biased region" description="Polar residues" evidence="1">
    <location>
        <begin position="221"/>
        <end position="249"/>
    </location>
</feature>
<feature type="compositionally biased region" description="Basic and acidic residues" evidence="1">
    <location>
        <begin position="257"/>
        <end position="272"/>
    </location>
</feature>
<dbReference type="AlphaFoldDB" id="A0A2C9LWX3"/>
<dbReference type="VEuPathDB" id="VectorBase:BGLB035943"/>
<accession>A0A2C9LWX3</accession>
<feature type="compositionally biased region" description="Low complexity" evidence="1">
    <location>
        <begin position="206"/>
        <end position="220"/>
    </location>
</feature>
<sequence>MEVSSEDTNKKPTLYRQNSATQPAGTSKITSASQPPSKASVSRSNSQESTAPLSSANNTIMSAAQSPQTKHISTASQPPERSASATPQKNVPVKSGDSLGLDKEPNAEMPDSKPKTVSEMISALRQNSVEPTRPQSDSIKAQKSPQSTASTNPTLLGRSSMIDAGSKHVDVILIEKQSKATEGASEVPKASKVSELITSMGLLKPAESASSEMSTESITSKRASSSWTLPTTPSKIMSASQPPTNQPSASLRAPITEQRKDFQKQFHEKERQAPTTPLEVIPNDSAQLPPPIPSRKVSPPTSQLLPYQVSSSAFPPSRRMPPVPPQSTPHSPIAGRPLPPTPPVTEGFPTPFLLRSTPLPAPPGMNASTAEPTFPKTSTLPLKNPIAQHKTASLPPGIRLHVNADNETIPLQNDGIVYESHYDKIVYDKTELNVATRVKELEVKELKMKEDLQKEQALILEEVKKISASVEHLRTWTNKCQEMLVEDTVKCQESVESLKARSNDVTRLLREHIIMISQDVSKAASQLFQHEFSAKEHRIMHIFDWSIKLIGSLDKSLGETVISHGYNIAELNYIVTAVAQYTRDGNIFLKITGARLSVTESTLSGNFDCRVCFTDASDTMPDWIIGRVMGNLFKDNEWVVGTISASELKEKNYCQDGHVFKIKFAIDLLK</sequence>
<protein>
    <submittedName>
        <fullName evidence="2">Uncharacterized protein</fullName>
    </submittedName>
</protein>